<feature type="domain" description="SGNH hydrolase-type esterase" evidence="1">
    <location>
        <begin position="6"/>
        <end position="195"/>
    </location>
</feature>
<sequence length="212" mass="24505">MPQILVFGASITQGLWDKEGGWGNRLRKYLDRLYLSGKLKEDWDVFNLGIAGNTTEDLLQRIEFETKQRILSGIALTVISIGLNDCQWINDKKTYRVSPQKFKENIIKIFKIAKKYSKNVVFLGLTPVDESKVDPIPWASERSYKNKLIKKYNGLVQTICKDYNVSFVDVFNKWMEIDYKKLLEDGVHPNSEGHSLIYSLIKDFLISNHLVP</sequence>
<dbReference type="PANTHER" id="PTHR14209">
    <property type="entry name" value="ISOAMYL ACETATE-HYDROLYZING ESTERASE 1"/>
    <property type="match status" value="1"/>
</dbReference>
<gene>
    <name evidence="2" type="ORF">A2774_00140</name>
</gene>
<organism evidence="2 3">
    <name type="scientific">Candidatus Roizmanbacteria bacterium RIFCSPHIGHO2_01_FULL_39_12c</name>
    <dbReference type="NCBI Taxonomy" id="1802031"/>
    <lineage>
        <taxon>Bacteria</taxon>
        <taxon>Candidatus Roizmaniibacteriota</taxon>
    </lineage>
</organism>
<dbReference type="InterPro" id="IPR013830">
    <property type="entry name" value="SGNH_hydro"/>
</dbReference>
<protein>
    <recommendedName>
        <fullName evidence="1">SGNH hydrolase-type esterase domain-containing protein</fullName>
    </recommendedName>
</protein>
<dbReference type="Proteomes" id="UP000177208">
    <property type="component" value="Unassembled WGS sequence"/>
</dbReference>
<name>A0A1F7GCZ8_9BACT</name>
<accession>A0A1F7GCZ8</accession>
<dbReference type="InterPro" id="IPR045136">
    <property type="entry name" value="Iah1-like"/>
</dbReference>
<dbReference type="EMBL" id="MFZG01000019">
    <property type="protein sequence ID" value="OGK16695.1"/>
    <property type="molecule type" value="Genomic_DNA"/>
</dbReference>
<proteinExistence type="predicted"/>
<comment type="caution">
    <text evidence="2">The sequence shown here is derived from an EMBL/GenBank/DDBJ whole genome shotgun (WGS) entry which is preliminary data.</text>
</comment>
<dbReference type="PANTHER" id="PTHR14209:SF19">
    <property type="entry name" value="ISOAMYL ACETATE-HYDROLYZING ESTERASE 1 HOMOLOG"/>
    <property type="match status" value="1"/>
</dbReference>
<dbReference type="Pfam" id="PF13472">
    <property type="entry name" value="Lipase_GDSL_2"/>
    <property type="match status" value="1"/>
</dbReference>
<dbReference type="AlphaFoldDB" id="A0A1F7GCZ8"/>
<dbReference type="SUPFAM" id="SSF52266">
    <property type="entry name" value="SGNH hydrolase"/>
    <property type="match status" value="1"/>
</dbReference>
<dbReference type="InterPro" id="IPR036514">
    <property type="entry name" value="SGNH_hydro_sf"/>
</dbReference>
<dbReference type="Gene3D" id="3.40.50.1110">
    <property type="entry name" value="SGNH hydrolase"/>
    <property type="match status" value="1"/>
</dbReference>
<reference evidence="2 3" key="1">
    <citation type="journal article" date="2016" name="Nat. Commun.">
        <title>Thousands of microbial genomes shed light on interconnected biogeochemical processes in an aquifer system.</title>
        <authorList>
            <person name="Anantharaman K."/>
            <person name="Brown C.T."/>
            <person name="Hug L.A."/>
            <person name="Sharon I."/>
            <person name="Castelle C.J."/>
            <person name="Probst A.J."/>
            <person name="Thomas B.C."/>
            <person name="Singh A."/>
            <person name="Wilkins M.J."/>
            <person name="Karaoz U."/>
            <person name="Brodie E.L."/>
            <person name="Williams K.H."/>
            <person name="Hubbard S.S."/>
            <person name="Banfield J.F."/>
        </authorList>
    </citation>
    <scope>NUCLEOTIDE SEQUENCE [LARGE SCALE GENOMIC DNA]</scope>
</reference>
<evidence type="ECO:0000313" key="2">
    <source>
        <dbReference type="EMBL" id="OGK16695.1"/>
    </source>
</evidence>
<evidence type="ECO:0000259" key="1">
    <source>
        <dbReference type="Pfam" id="PF13472"/>
    </source>
</evidence>
<evidence type="ECO:0000313" key="3">
    <source>
        <dbReference type="Proteomes" id="UP000177208"/>
    </source>
</evidence>